<keyword evidence="9" id="KW-1003">Cell membrane</keyword>
<feature type="transmembrane region" description="Helical" evidence="9">
    <location>
        <begin position="363"/>
        <end position="383"/>
    </location>
</feature>
<evidence type="ECO:0000256" key="6">
    <source>
        <dbReference type="ARBA" id="ARBA00022989"/>
    </source>
</evidence>
<sequence length="458" mass="49500">MNREEIIVSVRMLLQNPDPDAFRRLVRECPPADIAEVLRDAAPQQVSALLLTLPSREQARLFVELLDAEQDAVLAATPSGPAATLIGDLPPDERADLYNRLSSDGRERLIPLLAQAEREDVLRLAAYPEGTAGSVTTSAYATVSAGMTVGDSLQELRTSAPDKETINVVYVIDGDGRLRGTIPLRELVLNRADTKVEELMQTDPVLVRSNDPDDKATEYIRRYNMLAVPVVDGDERMIGIVTVDDAMDIDREQDATQLARYGGTSAVGGPDLDLKDSSFLRIYGTRVFWLGLLTVFGLITSNFVAAQEDILAEVIILAAFLAPIIDMGGNTGSQSATLVLRSMALGQMQLRWRDIGFVIRRELGVALALGASIAVLEVVLTYFTKGDIGGEVLAIVGLSMLTCTVVGGVLGSLLPFLARKIGTDPATLSAPLITSIMDLVGVFIYFGFAYWFLADLIA</sequence>
<feature type="domain" description="CBS" evidence="10">
    <location>
        <begin position="200"/>
        <end position="256"/>
    </location>
</feature>
<dbReference type="SUPFAM" id="SSF54631">
    <property type="entry name" value="CBS-domain pair"/>
    <property type="match status" value="1"/>
</dbReference>
<feature type="transmembrane region" description="Helical" evidence="9">
    <location>
        <begin position="395"/>
        <end position="418"/>
    </location>
</feature>
<dbReference type="InterPro" id="IPR006667">
    <property type="entry name" value="SLC41_membr_dom"/>
</dbReference>
<feature type="domain" description="CBS" evidence="10">
    <location>
        <begin position="135"/>
        <end position="198"/>
    </location>
</feature>
<evidence type="ECO:0000256" key="2">
    <source>
        <dbReference type="ARBA" id="ARBA00009749"/>
    </source>
</evidence>
<dbReference type="PANTHER" id="PTHR43773">
    <property type="entry name" value="MAGNESIUM TRANSPORTER MGTE"/>
    <property type="match status" value="1"/>
</dbReference>
<evidence type="ECO:0000256" key="1">
    <source>
        <dbReference type="ARBA" id="ARBA00004141"/>
    </source>
</evidence>
<dbReference type="InterPro" id="IPR038076">
    <property type="entry name" value="MgtE_N_sf"/>
</dbReference>
<dbReference type="InterPro" id="IPR006669">
    <property type="entry name" value="MgtE_transporter"/>
</dbReference>
<comment type="subunit">
    <text evidence="9">Homodimer.</text>
</comment>
<dbReference type="SMART" id="SM00924">
    <property type="entry name" value="MgtE_N"/>
    <property type="match status" value="1"/>
</dbReference>
<evidence type="ECO:0000259" key="10">
    <source>
        <dbReference type="PROSITE" id="PS51371"/>
    </source>
</evidence>
<evidence type="ECO:0000256" key="8">
    <source>
        <dbReference type="PROSITE-ProRule" id="PRU00703"/>
    </source>
</evidence>
<dbReference type="EMBL" id="SUMD01000001">
    <property type="protein sequence ID" value="TJZ81381.1"/>
    <property type="molecule type" value="Genomic_DNA"/>
</dbReference>
<evidence type="ECO:0000256" key="5">
    <source>
        <dbReference type="ARBA" id="ARBA00022842"/>
    </source>
</evidence>
<keyword evidence="12" id="KW-1185">Reference proteome</keyword>
<dbReference type="Pfam" id="PF00571">
    <property type="entry name" value="CBS"/>
    <property type="match status" value="2"/>
</dbReference>
<evidence type="ECO:0000313" key="12">
    <source>
        <dbReference type="Proteomes" id="UP000305109"/>
    </source>
</evidence>
<gene>
    <name evidence="11" type="primary">mgtE</name>
    <name evidence="11" type="ORF">FCG67_01730</name>
</gene>
<dbReference type="Pfam" id="PF03448">
    <property type="entry name" value="MgtE_N"/>
    <property type="match status" value="1"/>
</dbReference>
<proteinExistence type="inferred from homology"/>
<accession>A0ABY2RQN9</accession>
<dbReference type="SUPFAM" id="SSF161093">
    <property type="entry name" value="MgtE membrane domain-like"/>
    <property type="match status" value="1"/>
</dbReference>
<comment type="caution">
    <text evidence="11">The sequence shown here is derived from an EMBL/GenBank/DDBJ whole genome shotgun (WGS) entry which is preliminary data.</text>
</comment>
<protein>
    <recommendedName>
        <fullName evidence="9">Magnesium transporter MgtE</fullName>
    </recommendedName>
</protein>
<dbReference type="Pfam" id="PF01769">
    <property type="entry name" value="MgtE"/>
    <property type="match status" value="1"/>
</dbReference>
<keyword evidence="4 9" id="KW-0812">Transmembrane</keyword>
<evidence type="ECO:0000256" key="3">
    <source>
        <dbReference type="ARBA" id="ARBA00022448"/>
    </source>
</evidence>
<evidence type="ECO:0000256" key="7">
    <source>
        <dbReference type="ARBA" id="ARBA00023136"/>
    </source>
</evidence>
<evidence type="ECO:0000313" key="11">
    <source>
        <dbReference type="EMBL" id="TJZ81381.1"/>
    </source>
</evidence>
<keyword evidence="9" id="KW-0479">Metal-binding</keyword>
<feature type="transmembrane region" description="Helical" evidence="9">
    <location>
        <begin position="430"/>
        <end position="453"/>
    </location>
</feature>
<dbReference type="InterPro" id="IPR036739">
    <property type="entry name" value="SLC41_membr_dom_sf"/>
</dbReference>
<keyword evidence="7 9" id="KW-0472">Membrane</keyword>
<comment type="subcellular location">
    <subcellularLocation>
        <location evidence="9">Cell membrane</location>
        <topology evidence="9">Multi-pass membrane protein</topology>
    </subcellularLocation>
    <subcellularLocation>
        <location evidence="1">Membrane</location>
        <topology evidence="1">Multi-pass membrane protein</topology>
    </subcellularLocation>
</comment>
<keyword evidence="5 9" id="KW-0460">Magnesium</keyword>
<dbReference type="NCBIfam" id="TIGR00400">
    <property type="entry name" value="mgtE"/>
    <property type="match status" value="1"/>
</dbReference>
<organism evidence="11 12">
    <name type="scientific">Rhodococcus oryzae</name>
    <dbReference type="NCBI Taxonomy" id="2571143"/>
    <lineage>
        <taxon>Bacteria</taxon>
        <taxon>Bacillati</taxon>
        <taxon>Actinomycetota</taxon>
        <taxon>Actinomycetes</taxon>
        <taxon>Mycobacteriales</taxon>
        <taxon>Nocardiaceae</taxon>
        <taxon>Rhodococcus</taxon>
    </lineage>
</organism>
<feature type="transmembrane region" description="Helical" evidence="9">
    <location>
        <begin position="310"/>
        <end position="328"/>
    </location>
</feature>
<dbReference type="CDD" id="cd04606">
    <property type="entry name" value="CBS_pair_Mg_transporter"/>
    <property type="match status" value="1"/>
</dbReference>
<feature type="transmembrane region" description="Helical" evidence="9">
    <location>
        <begin position="287"/>
        <end position="304"/>
    </location>
</feature>
<dbReference type="InterPro" id="IPR006668">
    <property type="entry name" value="Mg_transptr_MgtE_intracell_dom"/>
</dbReference>
<dbReference type="Gene3D" id="1.10.357.20">
    <property type="entry name" value="SLC41 divalent cation transporters, integral membrane domain"/>
    <property type="match status" value="1"/>
</dbReference>
<dbReference type="RefSeq" id="WP_136906558.1">
    <property type="nucleotide sequence ID" value="NZ_SUMD01000001.1"/>
</dbReference>
<dbReference type="SUPFAM" id="SSF158791">
    <property type="entry name" value="MgtE N-terminal domain-like"/>
    <property type="match status" value="1"/>
</dbReference>
<reference evidence="11 12" key="1">
    <citation type="submission" date="2019-04" db="EMBL/GenBank/DDBJ databases">
        <title>Rhodococcus oryzae sp. nov., a novel actinomycete isolated from rhizosphere soil of rice (Oryza sativa L.).</title>
        <authorList>
            <person name="Li C."/>
        </authorList>
    </citation>
    <scope>NUCLEOTIDE SEQUENCE [LARGE SCALE GENOMIC DNA]</scope>
    <source>
        <strain evidence="11 12">NEAU-CX67</strain>
    </source>
</reference>
<keyword evidence="6 9" id="KW-1133">Transmembrane helix</keyword>
<name>A0ABY2RQN9_9NOCA</name>
<comment type="similarity">
    <text evidence="2 9">Belongs to the SLC41A transporter family.</text>
</comment>
<comment type="function">
    <text evidence="9">Acts as a magnesium transporter.</text>
</comment>
<evidence type="ECO:0000256" key="4">
    <source>
        <dbReference type="ARBA" id="ARBA00022692"/>
    </source>
</evidence>
<dbReference type="Proteomes" id="UP000305109">
    <property type="component" value="Unassembled WGS sequence"/>
</dbReference>
<evidence type="ECO:0000256" key="9">
    <source>
        <dbReference type="RuleBase" id="RU362011"/>
    </source>
</evidence>
<dbReference type="InterPro" id="IPR046342">
    <property type="entry name" value="CBS_dom_sf"/>
</dbReference>
<dbReference type="Gene3D" id="1.25.60.10">
    <property type="entry name" value="MgtE N-terminal domain-like"/>
    <property type="match status" value="1"/>
</dbReference>
<keyword evidence="3 9" id="KW-0813">Transport</keyword>
<dbReference type="Gene3D" id="3.10.580.10">
    <property type="entry name" value="CBS-domain"/>
    <property type="match status" value="1"/>
</dbReference>
<dbReference type="PANTHER" id="PTHR43773:SF1">
    <property type="entry name" value="MAGNESIUM TRANSPORTER MGTE"/>
    <property type="match status" value="1"/>
</dbReference>
<keyword evidence="8" id="KW-0129">CBS domain</keyword>
<dbReference type="PROSITE" id="PS51371">
    <property type="entry name" value="CBS"/>
    <property type="match status" value="2"/>
</dbReference>
<dbReference type="InterPro" id="IPR000644">
    <property type="entry name" value="CBS_dom"/>
</dbReference>